<organism evidence="2 3">
    <name type="scientific">Vibrio splendidus</name>
    <dbReference type="NCBI Taxonomy" id="29497"/>
    <lineage>
        <taxon>Bacteria</taxon>
        <taxon>Pseudomonadati</taxon>
        <taxon>Pseudomonadota</taxon>
        <taxon>Gammaproteobacteria</taxon>
        <taxon>Vibrionales</taxon>
        <taxon>Vibrionaceae</taxon>
        <taxon>Vibrio</taxon>
    </lineage>
</organism>
<evidence type="ECO:0000313" key="2">
    <source>
        <dbReference type="EMBL" id="PMF19646.1"/>
    </source>
</evidence>
<reference evidence="3" key="1">
    <citation type="submission" date="2016-07" db="EMBL/GenBank/DDBJ databases">
        <title>Nontailed viruses are major unrecognized killers of bacteria in the ocean.</title>
        <authorList>
            <person name="Kauffman K."/>
            <person name="Hussain F."/>
            <person name="Yang J."/>
            <person name="Arevalo P."/>
            <person name="Brown J."/>
            <person name="Cutler M."/>
            <person name="Kelly L."/>
            <person name="Polz M.F."/>
        </authorList>
    </citation>
    <scope>NUCLEOTIDE SEQUENCE [LARGE SCALE GENOMIC DNA]</scope>
    <source>
        <strain evidence="3">10N.286.54.F3</strain>
    </source>
</reference>
<gene>
    <name evidence="2" type="ORF">BCV19_12790</name>
</gene>
<dbReference type="Pfam" id="PF22557">
    <property type="entry name" value="DuOB"/>
    <property type="match status" value="1"/>
</dbReference>
<dbReference type="RefSeq" id="WP_102482838.1">
    <property type="nucleotide sequence ID" value="NZ_MCSW01000185.1"/>
</dbReference>
<dbReference type="Proteomes" id="UP000235405">
    <property type="component" value="Unassembled WGS sequence"/>
</dbReference>
<sequence>MDTVKVIILAKSYKNGARCIAGKRCESLPNNKVKVHEWVRPALKNTAGEAIAPITHNEYRYSNQVGYTQVLDIMDIPYADDCAVAGQPDNFVVSKNKSWSKSSRFRADCVFNIIDTPDDIWLDTNTTTNKVTKSYVDNGNVEQSLYLIRPTAFEITLSNEYNDWEERYQRKSLASFSYNGISYTDISVTCPAARKMLKDDYPPEGGSAVTVKLPDGDEYAIVLSLSPIFEKTQMHYKFVATIFDKSGDLQKDFKA</sequence>
<evidence type="ECO:0000313" key="3">
    <source>
        <dbReference type="Proteomes" id="UP000235405"/>
    </source>
</evidence>
<name>A0A2N7CC08_VIBSP</name>
<comment type="caution">
    <text evidence="2">The sequence shown here is derived from an EMBL/GenBank/DDBJ whole genome shotgun (WGS) entry which is preliminary data.</text>
</comment>
<accession>A0A2N7CC08</accession>
<dbReference type="InterPro" id="IPR054335">
    <property type="entry name" value="DuOB_dom"/>
</dbReference>
<feature type="domain" description="Dual OB-containing" evidence="1">
    <location>
        <begin position="5"/>
        <end position="242"/>
    </location>
</feature>
<protein>
    <recommendedName>
        <fullName evidence="1">Dual OB-containing domain-containing protein</fullName>
    </recommendedName>
</protein>
<evidence type="ECO:0000259" key="1">
    <source>
        <dbReference type="Pfam" id="PF22557"/>
    </source>
</evidence>
<proteinExistence type="predicted"/>
<dbReference type="AlphaFoldDB" id="A0A2N7CC08"/>
<dbReference type="EMBL" id="MCSW01000185">
    <property type="protein sequence ID" value="PMF19646.1"/>
    <property type="molecule type" value="Genomic_DNA"/>
</dbReference>